<name>A0A8K0TVL6_9PEZI</name>
<feature type="compositionally biased region" description="Acidic residues" evidence="3">
    <location>
        <begin position="232"/>
        <end position="241"/>
    </location>
</feature>
<gene>
    <name evidence="4" type="ORF">B0T11DRAFT_16547</name>
</gene>
<keyword evidence="5" id="KW-1185">Reference proteome</keyword>
<accession>A0A8K0TVL6</accession>
<dbReference type="EMBL" id="JAGPXD010000001">
    <property type="protein sequence ID" value="KAH7376078.1"/>
    <property type="molecule type" value="Genomic_DNA"/>
</dbReference>
<comment type="subcellular location">
    <subcellularLocation>
        <location evidence="1">Nucleus</location>
    </subcellularLocation>
</comment>
<dbReference type="Pfam" id="PF05615">
    <property type="entry name" value="THOC7"/>
    <property type="match status" value="1"/>
</dbReference>
<evidence type="ECO:0000313" key="4">
    <source>
        <dbReference type="EMBL" id="KAH7376078.1"/>
    </source>
</evidence>
<sequence length="366" mass="40474">MSSWDLLDEKDEQELHKVRLLNVEERPFKRITKRLGAVCREAREKLNAQQPTPPPEGSAPTNGDAEGQEQNDPATLRRQREELHEDILLDFAAFDSTIARLQFLLDANERERQRYAADQQRILAECQAVRANNTTLRERLDEARSTLAQRKAFDRMADDITGGKSMLRPRDDQRAAIRKLEDECAELERESGTYGDVWRERKAQFEQVMDEAMRLRRQIRDEKEEVERREGMDEDAGEEDGEVSRGGGTPHPGSRGTTPRPDGEAGTPLPTGTSGARTPAPDSQTDGAEASSFKTRRGVAGGSTVGSREASVQPQVDDGEIEEGEDVEMGDESGARGNTQATSGAGTPRITVDAPDGGDDRMEVDA</sequence>
<evidence type="ECO:0000256" key="2">
    <source>
        <dbReference type="ARBA" id="ARBA00023242"/>
    </source>
</evidence>
<feature type="compositionally biased region" description="Acidic residues" evidence="3">
    <location>
        <begin position="317"/>
        <end position="331"/>
    </location>
</feature>
<evidence type="ECO:0000313" key="5">
    <source>
        <dbReference type="Proteomes" id="UP000813385"/>
    </source>
</evidence>
<keyword evidence="2" id="KW-0539">Nucleus</keyword>
<organism evidence="4 5">
    <name type="scientific">Plectosphaerella cucumerina</name>
    <dbReference type="NCBI Taxonomy" id="40658"/>
    <lineage>
        <taxon>Eukaryota</taxon>
        <taxon>Fungi</taxon>
        <taxon>Dikarya</taxon>
        <taxon>Ascomycota</taxon>
        <taxon>Pezizomycotina</taxon>
        <taxon>Sordariomycetes</taxon>
        <taxon>Hypocreomycetidae</taxon>
        <taxon>Glomerellales</taxon>
        <taxon>Plectosphaerellaceae</taxon>
        <taxon>Plectosphaerella</taxon>
    </lineage>
</organism>
<dbReference type="Proteomes" id="UP000813385">
    <property type="component" value="Unassembled WGS sequence"/>
</dbReference>
<reference evidence="4" key="1">
    <citation type="journal article" date="2021" name="Nat. Commun.">
        <title>Genetic determinants of endophytism in the Arabidopsis root mycobiome.</title>
        <authorList>
            <person name="Mesny F."/>
            <person name="Miyauchi S."/>
            <person name="Thiergart T."/>
            <person name="Pickel B."/>
            <person name="Atanasova L."/>
            <person name="Karlsson M."/>
            <person name="Huettel B."/>
            <person name="Barry K.W."/>
            <person name="Haridas S."/>
            <person name="Chen C."/>
            <person name="Bauer D."/>
            <person name="Andreopoulos W."/>
            <person name="Pangilinan J."/>
            <person name="LaButti K."/>
            <person name="Riley R."/>
            <person name="Lipzen A."/>
            <person name="Clum A."/>
            <person name="Drula E."/>
            <person name="Henrissat B."/>
            <person name="Kohler A."/>
            <person name="Grigoriev I.V."/>
            <person name="Martin F.M."/>
            <person name="Hacquard S."/>
        </authorList>
    </citation>
    <scope>NUCLEOTIDE SEQUENCE</scope>
    <source>
        <strain evidence="4">MPI-CAGE-AT-0016</strain>
    </source>
</reference>
<feature type="compositionally biased region" description="Polar residues" evidence="3">
    <location>
        <begin position="336"/>
        <end position="345"/>
    </location>
</feature>
<comment type="caution">
    <text evidence="4">The sequence shown here is derived from an EMBL/GenBank/DDBJ whole genome shotgun (WGS) entry which is preliminary data.</text>
</comment>
<dbReference type="GO" id="GO:0000445">
    <property type="term" value="C:THO complex part of transcription export complex"/>
    <property type="evidence" value="ECO:0007669"/>
    <property type="project" value="InterPro"/>
</dbReference>
<protein>
    <submittedName>
        <fullName evidence="4">Tho complex subunit 7-domain-containing protein</fullName>
    </submittedName>
</protein>
<dbReference type="GO" id="GO:0006397">
    <property type="term" value="P:mRNA processing"/>
    <property type="evidence" value="ECO:0007669"/>
    <property type="project" value="InterPro"/>
</dbReference>
<feature type="region of interest" description="Disordered" evidence="3">
    <location>
        <begin position="223"/>
        <end position="366"/>
    </location>
</feature>
<dbReference type="OrthoDB" id="205166at2759"/>
<proteinExistence type="predicted"/>
<evidence type="ECO:0000256" key="3">
    <source>
        <dbReference type="SAM" id="MobiDB-lite"/>
    </source>
</evidence>
<feature type="compositionally biased region" description="Polar residues" evidence="3">
    <location>
        <begin position="270"/>
        <end position="286"/>
    </location>
</feature>
<evidence type="ECO:0000256" key="1">
    <source>
        <dbReference type="ARBA" id="ARBA00004123"/>
    </source>
</evidence>
<dbReference type="InterPro" id="IPR008501">
    <property type="entry name" value="THOC7/Mft1"/>
</dbReference>
<dbReference type="AlphaFoldDB" id="A0A8K0TVL6"/>
<feature type="region of interest" description="Disordered" evidence="3">
    <location>
        <begin position="42"/>
        <end position="76"/>
    </location>
</feature>